<sequence>MNANGSATDGQVAPGPASASHALDERLGSILEELASDGTVAADTLARGRERFPSYARVPANVIAASVERSKAVAIHTLRTGVVPQPEEVWAIEEALHERLALGLTVTEVLGGFREALKVIQSRVLAGAATHGLPAEHALRASTLLWDLGDVFTLRLSNAFRELEVQREVALQQEREQALRRLLEGELTLGESRLAEAHLAQTGPIVAVVTAPLATPSQFALPATLLREHGRAIGYLPAGEELPARIDYSVGPAVHWRQLPDSLAAAHQVRAAAELVDLAGRSDVARASWRIGIPAAPALASHLHEKYIAPVREHGEFGELVLHTIAVYLEHDMRVNDAARQIPVHPNTLRYRLQKFEEIAGASLGSFTTLVEVGWALAAAGVRA</sequence>
<evidence type="ECO:0000313" key="4">
    <source>
        <dbReference type="Proteomes" id="UP001597181"/>
    </source>
</evidence>
<dbReference type="EMBL" id="JBHTLY010000001">
    <property type="protein sequence ID" value="MFD1200875.1"/>
    <property type="molecule type" value="Genomic_DNA"/>
</dbReference>
<name>A0ABW3TJL0_9MICO</name>
<protein>
    <submittedName>
        <fullName evidence="3">Helix-turn-helix domain-containing protein</fullName>
    </submittedName>
</protein>
<dbReference type="Pfam" id="PF13556">
    <property type="entry name" value="HTH_30"/>
    <property type="match status" value="1"/>
</dbReference>
<dbReference type="InterPro" id="IPR051448">
    <property type="entry name" value="CdaR-like_regulators"/>
</dbReference>
<proteinExistence type="predicted"/>
<reference evidence="4" key="1">
    <citation type="journal article" date="2019" name="Int. J. Syst. Evol. Microbiol.">
        <title>The Global Catalogue of Microorganisms (GCM) 10K type strain sequencing project: providing services to taxonomists for standard genome sequencing and annotation.</title>
        <authorList>
            <consortium name="The Broad Institute Genomics Platform"/>
            <consortium name="The Broad Institute Genome Sequencing Center for Infectious Disease"/>
            <person name="Wu L."/>
            <person name="Ma J."/>
        </authorList>
    </citation>
    <scope>NUCLEOTIDE SEQUENCE [LARGE SCALE GENOMIC DNA]</scope>
    <source>
        <strain evidence="4">CCUG 50213</strain>
    </source>
</reference>
<accession>A0ABW3TJL0</accession>
<evidence type="ECO:0000259" key="2">
    <source>
        <dbReference type="Pfam" id="PF14361"/>
    </source>
</evidence>
<dbReference type="Pfam" id="PF14361">
    <property type="entry name" value="RsbRD_N"/>
    <property type="match status" value="1"/>
</dbReference>
<organism evidence="3 4">
    <name type="scientific">Leucobacter albus</name>
    <dbReference type="NCBI Taxonomy" id="272210"/>
    <lineage>
        <taxon>Bacteria</taxon>
        <taxon>Bacillati</taxon>
        <taxon>Actinomycetota</taxon>
        <taxon>Actinomycetes</taxon>
        <taxon>Micrococcales</taxon>
        <taxon>Microbacteriaceae</taxon>
        <taxon>Leucobacter</taxon>
    </lineage>
</organism>
<evidence type="ECO:0000313" key="3">
    <source>
        <dbReference type="EMBL" id="MFD1200875.1"/>
    </source>
</evidence>
<keyword evidence="4" id="KW-1185">Reference proteome</keyword>
<dbReference type="PANTHER" id="PTHR33744">
    <property type="entry name" value="CARBOHYDRATE DIACID REGULATOR"/>
    <property type="match status" value="1"/>
</dbReference>
<feature type="domain" description="RsbT co-antagonist protein RsbRD N-terminal" evidence="2">
    <location>
        <begin position="39"/>
        <end position="175"/>
    </location>
</feature>
<feature type="domain" description="PucR C-terminal helix-turn-helix" evidence="1">
    <location>
        <begin position="322"/>
        <end position="379"/>
    </location>
</feature>
<comment type="caution">
    <text evidence="3">The sequence shown here is derived from an EMBL/GenBank/DDBJ whole genome shotgun (WGS) entry which is preliminary data.</text>
</comment>
<dbReference type="Gene3D" id="1.10.10.2840">
    <property type="entry name" value="PucR C-terminal helix-turn-helix domain"/>
    <property type="match status" value="1"/>
</dbReference>
<dbReference type="PANTHER" id="PTHR33744:SF1">
    <property type="entry name" value="DNA-BINDING TRANSCRIPTIONAL ACTIVATOR ADER"/>
    <property type="match status" value="1"/>
</dbReference>
<dbReference type="Proteomes" id="UP001597181">
    <property type="component" value="Unassembled WGS sequence"/>
</dbReference>
<dbReference type="InterPro" id="IPR025751">
    <property type="entry name" value="RsbRD_N_dom"/>
</dbReference>
<dbReference type="InterPro" id="IPR025736">
    <property type="entry name" value="PucR_C-HTH_dom"/>
</dbReference>
<dbReference type="RefSeq" id="WP_343959488.1">
    <property type="nucleotide sequence ID" value="NZ_BAAAKZ010000003.1"/>
</dbReference>
<dbReference type="InterPro" id="IPR042070">
    <property type="entry name" value="PucR_C-HTH_sf"/>
</dbReference>
<gene>
    <name evidence="3" type="ORF">ACFQ3U_03095</name>
</gene>
<evidence type="ECO:0000259" key="1">
    <source>
        <dbReference type="Pfam" id="PF13556"/>
    </source>
</evidence>